<feature type="transmembrane region" description="Helical" evidence="8">
    <location>
        <begin position="149"/>
        <end position="167"/>
    </location>
</feature>
<feature type="transmembrane region" description="Helical" evidence="8">
    <location>
        <begin position="359"/>
        <end position="376"/>
    </location>
</feature>
<dbReference type="GO" id="GO:0016758">
    <property type="term" value="F:hexosyltransferase activity"/>
    <property type="evidence" value="ECO:0007669"/>
    <property type="project" value="InterPro"/>
</dbReference>
<dbReference type="EMBL" id="SJPL01000002">
    <property type="protein sequence ID" value="TWT65785.1"/>
    <property type="molecule type" value="Genomic_DNA"/>
</dbReference>
<evidence type="ECO:0000256" key="5">
    <source>
        <dbReference type="ARBA" id="ARBA00022989"/>
    </source>
</evidence>
<dbReference type="GO" id="GO:0005886">
    <property type="term" value="C:plasma membrane"/>
    <property type="evidence" value="ECO:0007669"/>
    <property type="project" value="UniProtKB-SubCell"/>
</dbReference>
<comment type="caution">
    <text evidence="9">The sequence shown here is derived from an EMBL/GenBank/DDBJ whole genome shotgun (WGS) entry which is preliminary data.</text>
</comment>
<gene>
    <name evidence="9" type="ORF">Pan14r_53350</name>
</gene>
<evidence type="ECO:0000256" key="3">
    <source>
        <dbReference type="ARBA" id="ARBA00022679"/>
    </source>
</evidence>
<proteinExistence type="inferred from homology"/>
<evidence type="ECO:0000256" key="4">
    <source>
        <dbReference type="ARBA" id="ARBA00022692"/>
    </source>
</evidence>
<evidence type="ECO:0000313" key="10">
    <source>
        <dbReference type="Proteomes" id="UP000317238"/>
    </source>
</evidence>
<dbReference type="Pfam" id="PF09594">
    <property type="entry name" value="GT87"/>
    <property type="match status" value="1"/>
</dbReference>
<evidence type="ECO:0000313" key="9">
    <source>
        <dbReference type="EMBL" id="TWT65785.1"/>
    </source>
</evidence>
<evidence type="ECO:0000256" key="6">
    <source>
        <dbReference type="ARBA" id="ARBA00023136"/>
    </source>
</evidence>
<keyword evidence="2" id="KW-1003">Cell membrane</keyword>
<feature type="transmembrane region" description="Helical" evidence="8">
    <location>
        <begin position="253"/>
        <end position="272"/>
    </location>
</feature>
<keyword evidence="4 8" id="KW-0812">Transmembrane</keyword>
<accession>A0A5C5XUS5</accession>
<feature type="transmembrane region" description="Helical" evidence="8">
    <location>
        <begin position="330"/>
        <end position="347"/>
    </location>
</feature>
<dbReference type="InterPro" id="IPR018584">
    <property type="entry name" value="GT87"/>
</dbReference>
<evidence type="ECO:0000256" key="7">
    <source>
        <dbReference type="ARBA" id="ARBA00024033"/>
    </source>
</evidence>
<name>A0A5C5XUS5_9PLAN</name>
<reference evidence="9 10" key="1">
    <citation type="submission" date="2019-02" db="EMBL/GenBank/DDBJ databases">
        <title>Deep-cultivation of Planctomycetes and their phenomic and genomic characterization uncovers novel biology.</title>
        <authorList>
            <person name="Wiegand S."/>
            <person name="Jogler M."/>
            <person name="Boedeker C."/>
            <person name="Pinto D."/>
            <person name="Vollmers J."/>
            <person name="Rivas-Marin E."/>
            <person name="Kohn T."/>
            <person name="Peeters S.H."/>
            <person name="Heuer A."/>
            <person name="Rast P."/>
            <person name="Oberbeckmann S."/>
            <person name="Bunk B."/>
            <person name="Jeske O."/>
            <person name="Meyerdierks A."/>
            <person name="Storesund J.E."/>
            <person name="Kallscheuer N."/>
            <person name="Luecker S."/>
            <person name="Lage O.M."/>
            <person name="Pohl T."/>
            <person name="Merkel B.J."/>
            <person name="Hornburger P."/>
            <person name="Mueller R.-W."/>
            <person name="Bruemmer F."/>
            <person name="Labrenz M."/>
            <person name="Spormann A.M."/>
            <person name="Op Den Camp H."/>
            <person name="Overmann J."/>
            <person name="Amann R."/>
            <person name="Jetten M.S.M."/>
            <person name="Mascher T."/>
            <person name="Medema M.H."/>
            <person name="Devos D.P."/>
            <person name="Kaster A.-K."/>
            <person name="Ovreas L."/>
            <person name="Rohde M."/>
            <person name="Galperin M.Y."/>
            <person name="Jogler C."/>
        </authorList>
    </citation>
    <scope>NUCLEOTIDE SEQUENCE [LARGE SCALE GENOMIC DNA]</scope>
    <source>
        <strain evidence="9 10">Pan14r</strain>
    </source>
</reference>
<feature type="transmembrane region" description="Helical" evidence="8">
    <location>
        <begin position="179"/>
        <end position="203"/>
    </location>
</feature>
<dbReference type="AlphaFoldDB" id="A0A5C5XUS5"/>
<keyword evidence="5 8" id="KW-1133">Transmembrane helix</keyword>
<feature type="transmembrane region" description="Helical" evidence="8">
    <location>
        <begin position="410"/>
        <end position="429"/>
    </location>
</feature>
<evidence type="ECO:0008006" key="11">
    <source>
        <dbReference type="Google" id="ProtNLM"/>
    </source>
</evidence>
<organism evidence="9 10">
    <name type="scientific">Crateriforma conspicua</name>
    <dbReference type="NCBI Taxonomy" id="2527996"/>
    <lineage>
        <taxon>Bacteria</taxon>
        <taxon>Pseudomonadati</taxon>
        <taxon>Planctomycetota</taxon>
        <taxon>Planctomycetia</taxon>
        <taxon>Planctomycetales</taxon>
        <taxon>Planctomycetaceae</taxon>
        <taxon>Crateriforma</taxon>
    </lineage>
</organism>
<keyword evidence="3" id="KW-0808">Transferase</keyword>
<dbReference type="Proteomes" id="UP000317238">
    <property type="component" value="Unassembled WGS sequence"/>
</dbReference>
<comment type="similarity">
    <text evidence="7">Belongs to the glycosyltransferase 87 family.</text>
</comment>
<feature type="transmembrane region" description="Helical" evidence="8">
    <location>
        <begin position="223"/>
        <end position="246"/>
    </location>
</feature>
<sequence>MLFSRQPPVLAHPPSQSKSFILAWSSTVSESASPPDRIQRNAETAKWRVGRPAVALSAGLLLSLTFALTIARIVVQYQTPGPFDASKQGLCDFHNGVYFPAMSLVSGISPYGQDYVAQFPVERPIPFFSPGILVLHAPLTWLPLHAAEAVFTGINLLLLLWIAGVIASQAGWPHRLDALLVIAFAMSVTRSGHVTIFNGYFTLELILATFLAIHWGDRSPWKAAVALAVVSAKPTYILPIGFLLLARGNRKSLIYGAAISVVMAVLPLLWLASHQGDGDIASRFQILLDQIAETQATHRGQVDESPFFSWTRLDLLAVIAKWGNLNPGDATHLGVMGLLLAGPMWVLHRRRKSGIDDGLGGLTGALILVTSLVSVYHQSYDALLLVLPATAVIAALRRPWSLMSPTTRGFLLALMFIPLFNVLSTRWFLMKFDGFSGPAFGVVTGVSGVGLTVLMVALSVLGWPRRPIATPSMLNETAGCSESAQSGDSL</sequence>
<comment type="subcellular location">
    <subcellularLocation>
        <location evidence="1">Cell membrane</location>
        <topology evidence="1">Multi-pass membrane protein</topology>
    </subcellularLocation>
</comment>
<evidence type="ECO:0000256" key="2">
    <source>
        <dbReference type="ARBA" id="ARBA00022475"/>
    </source>
</evidence>
<protein>
    <recommendedName>
        <fullName evidence="11">Polyprenol-phosphate-mannose-dependent alpha-(1-2)-phosphatidylinositol mannoside mannosyltransferase</fullName>
    </recommendedName>
</protein>
<evidence type="ECO:0000256" key="8">
    <source>
        <dbReference type="SAM" id="Phobius"/>
    </source>
</evidence>
<feature type="transmembrane region" description="Helical" evidence="8">
    <location>
        <begin position="441"/>
        <end position="463"/>
    </location>
</feature>
<keyword evidence="6 8" id="KW-0472">Membrane</keyword>
<evidence type="ECO:0000256" key="1">
    <source>
        <dbReference type="ARBA" id="ARBA00004651"/>
    </source>
</evidence>
<feature type="transmembrane region" description="Helical" evidence="8">
    <location>
        <begin position="53"/>
        <end position="75"/>
    </location>
</feature>
<keyword evidence="10" id="KW-1185">Reference proteome</keyword>
<feature type="transmembrane region" description="Helical" evidence="8">
    <location>
        <begin position="382"/>
        <end position="398"/>
    </location>
</feature>